<comment type="caution">
    <text evidence="2">The sequence shown here is derived from an EMBL/GenBank/DDBJ whole genome shotgun (WGS) entry which is preliminary data.</text>
</comment>
<organism evidence="2 3">
    <name type="scientific">Rhodosalinus halophilus</name>
    <dbReference type="NCBI Taxonomy" id="2259333"/>
    <lineage>
        <taxon>Bacteria</taxon>
        <taxon>Pseudomonadati</taxon>
        <taxon>Pseudomonadota</taxon>
        <taxon>Alphaproteobacteria</taxon>
        <taxon>Rhodobacterales</taxon>
        <taxon>Paracoccaceae</taxon>
        <taxon>Rhodosalinus</taxon>
    </lineage>
</organism>
<dbReference type="RefSeq" id="WP_113287826.1">
    <property type="nucleotide sequence ID" value="NZ_QNTQ01000002.1"/>
</dbReference>
<dbReference type="Proteomes" id="UP000253370">
    <property type="component" value="Unassembled WGS sequence"/>
</dbReference>
<accession>A0A365UCW4</accession>
<name>A0A365UCW4_9RHOB</name>
<feature type="domain" description="Methyltransferase FkbM" evidence="1">
    <location>
        <begin position="57"/>
        <end position="205"/>
    </location>
</feature>
<dbReference type="SUPFAM" id="SSF53335">
    <property type="entry name" value="S-adenosyl-L-methionine-dependent methyltransferases"/>
    <property type="match status" value="1"/>
</dbReference>
<dbReference type="PANTHER" id="PTHR34203">
    <property type="entry name" value="METHYLTRANSFERASE, FKBM FAMILY PROTEIN"/>
    <property type="match status" value="1"/>
</dbReference>
<gene>
    <name evidence="2" type="ORF">DRV85_02310</name>
</gene>
<keyword evidence="3" id="KW-1185">Reference proteome</keyword>
<dbReference type="OrthoDB" id="4104638at2"/>
<dbReference type="InterPro" id="IPR006342">
    <property type="entry name" value="FkbM_mtfrase"/>
</dbReference>
<protein>
    <recommendedName>
        <fullName evidence="1">Methyltransferase FkbM domain-containing protein</fullName>
    </recommendedName>
</protein>
<evidence type="ECO:0000313" key="2">
    <source>
        <dbReference type="EMBL" id="RBI86978.1"/>
    </source>
</evidence>
<dbReference type="EMBL" id="QNTQ01000002">
    <property type="protein sequence ID" value="RBI86978.1"/>
    <property type="molecule type" value="Genomic_DNA"/>
</dbReference>
<dbReference type="AlphaFoldDB" id="A0A365UCW4"/>
<evidence type="ECO:0000313" key="3">
    <source>
        <dbReference type="Proteomes" id="UP000253370"/>
    </source>
</evidence>
<dbReference type="Gene3D" id="3.40.50.150">
    <property type="entry name" value="Vaccinia Virus protein VP39"/>
    <property type="match status" value="1"/>
</dbReference>
<dbReference type="PANTHER" id="PTHR34203:SF15">
    <property type="entry name" value="SLL1173 PROTEIN"/>
    <property type="match status" value="1"/>
</dbReference>
<reference evidence="2 3" key="1">
    <citation type="submission" date="2018-07" db="EMBL/GenBank/DDBJ databases">
        <title>Rhodosalinus sp. strain E84T genomic sequence and assembly.</title>
        <authorList>
            <person name="Liu Z.-W."/>
            <person name="Lu D.-C."/>
        </authorList>
    </citation>
    <scope>NUCLEOTIDE SEQUENCE [LARGE SCALE GENOMIC DNA]</scope>
    <source>
        <strain evidence="2 3">E84</strain>
    </source>
</reference>
<dbReference type="NCBIfam" id="TIGR01444">
    <property type="entry name" value="fkbM_fam"/>
    <property type="match status" value="1"/>
</dbReference>
<evidence type="ECO:0000259" key="1">
    <source>
        <dbReference type="Pfam" id="PF05050"/>
    </source>
</evidence>
<dbReference type="Pfam" id="PF05050">
    <property type="entry name" value="Methyltransf_21"/>
    <property type="match status" value="1"/>
</dbReference>
<proteinExistence type="predicted"/>
<dbReference type="InterPro" id="IPR029063">
    <property type="entry name" value="SAM-dependent_MTases_sf"/>
</dbReference>
<dbReference type="InterPro" id="IPR052514">
    <property type="entry name" value="SAM-dependent_MTase"/>
</dbReference>
<sequence>MPRRDTPWRRLRYGLLRHLPGQRGLDYGRRLSKLNAPRAQAAFRAALAGAGGKLCVDLGANLGDYTREMAAHAGRVYAFEPDPWTAARLREAVADLPNVEVIEAAAGAEESVVTLYRSPEFAADPDAASQYASTVAEKRNIDTTAGTQVRQIDFARWLADLDREVAVIKMDIEGAEVALLERLFDTPAFARVGHVFVETHENRIPDLARRTQALRRRARRTTRPVVNMDWK</sequence>